<keyword evidence="11" id="KW-1185">Reference proteome</keyword>
<keyword evidence="4" id="KW-0808">Transferase</keyword>
<dbReference type="SMART" id="SM00387">
    <property type="entry name" value="HATPase_c"/>
    <property type="match status" value="1"/>
</dbReference>
<dbReference type="SMART" id="SM00086">
    <property type="entry name" value="PAC"/>
    <property type="match status" value="4"/>
</dbReference>
<feature type="domain" description="PAS" evidence="8">
    <location>
        <begin position="248"/>
        <end position="307"/>
    </location>
</feature>
<proteinExistence type="predicted"/>
<evidence type="ECO:0000256" key="1">
    <source>
        <dbReference type="ARBA" id="ARBA00000085"/>
    </source>
</evidence>
<protein>
    <recommendedName>
        <fullName evidence="2">histidine kinase</fullName>
        <ecNumber evidence="2">2.7.13.3</ecNumber>
    </recommendedName>
</protein>
<organism evidence="10 11">
    <name type="scientific">Geotalea uraniireducens</name>
    <dbReference type="NCBI Taxonomy" id="351604"/>
    <lineage>
        <taxon>Bacteria</taxon>
        <taxon>Pseudomonadati</taxon>
        <taxon>Thermodesulfobacteriota</taxon>
        <taxon>Desulfuromonadia</taxon>
        <taxon>Geobacterales</taxon>
        <taxon>Geobacteraceae</taxon>
        <taxon>Geotalea</taxon>
    </lineage>
</organism>
<dbReference type="GO" id="GO:0016301">
    <property type="term" value="F:kinase activity"/>
    <property type="evidence" value="ECO:0007669"/>
    <property type="project" value="UniProtKB-KW"/>
</dbReference>
<dbReference type="InterPro" id="IPR036097">
    <property type="entry name" value="HisK_dim/P_sf"/>
</dbReference>
<gene>
    <name evidence="10" type="ORF">GURASL_12260</name>
</gene>
<dbReference type="Gene3D" id="3.30.450.20">
    <property type="entry name" value="PAS domain"/>
    <property type="match status" value="4"/>
</dbReference>
<dbReference type="Gene3D" id="2.10.70.100">
    <property type="match status" value="1"/>
</dbReference>
<dbReference type="PANTHER" id="PTHR42878">
    <property type="entry name" value="TWO-COMPONENT HISTIDINE KINASE"/>
    <property type="match status" value="1"/>
</dbReference>
<evidence type="ECO:0000256" key="5">
    <source>
        <dbReference type="ARBA" id="ARBA00022777"/>
    </source>
</evidence>
<reference evidence="10 11" key="1">
    <citation type="submission" date="2022-12" db="EMBL/GenBank/DDBJ databases">
        <title>Polyphasic characterization of Geotalea uranireducens NIT-SL11 newly isolated from a complex of sewage sludge and microbially reduced graphene oxide.</title>
        <authorList>
            <person name="Xie L."/>
            <person name="Yoshida N."/>
            <person name="Meng L."/>
        </authorList>
    </citation>
    <scope>NUCLEOTIDE SEQUENCE [LARGE SCALE GENOMIC DNA]</scope>
    <source>
        <strain evidence="10 11">NIT-SL11</strain>
    </source>
</reference>
<dbReference type="NCBIfam" id="TIGR00229">
    <property type="entry name" value="sensory_box"/>
    <property type="match status" value="4"/>
</dbReference>
<dbReference type="InterPro" id="IPR035965">
    <property type="entry name" value="PAS-like_dom_sf"/>
</dbReference>
<feature type="domain" description="PAC" evidence="9">
    <location>
        <begin position="452"/>
        <end position="505"/>
    </location>
</feature>
<evidence type="ECO:0000256" key="6">
    <source>
        <dbReference type="ARBA" id="ARBA00023136"/>
    </source>
</evidence>
<dbReference type="InterPro" id="IPR003594">
    <property type="entry name" value="HATPase_dom"/>
</dbReference>
<evidence type="ECO:0000259" key="8">
    <source>
        <dbReference type="PROSITE" id="PS50112"/>
    </source>
</evidence>
<sequence>MLPAPGNLSQESIIALLDSLPVATLCITGNHVGQNRAAEALTGFARDEVPTLDAWFRKLYGEAHAKFRQDYEADRAAGFPAPRNVVITRKDGSRRAVEITAAGVDPVFCTLHDVTERLDAELQARESASQYRTIKDTSMDGFLVADERGRILEVNDLYCAISGYGRGELLNMAIGDIEARESPAETQTHIRQVIDGGAGRFESQHRRKDGRIIDVEVSTTYIPSTHRFVCFVRNLTELKRKEEALRESEERFHLAMDAASVGLWDWSPALDRVYFSPGYYRMLGYEPDEFPMALQLWLELIHPEDRDQALAANLACTEGKIPAFQVEFRMRTKDGGWRWILGRGSAVARDAEGNALRLIGTHVDITELKAAEEALRQSEWLLRECQRIAHVGTYDYNVLADCWTSSPELDLIFGIDKTFSRSSQGWLLLVHPDFRSKMEHHLADALFQKKWFDMEYKIVRASDGIERWVYGTGEIIVAPDGNPARMIGTIQDITDKKATEEGLNRHNRELDRRVMERTVELETAIREQEAFSYSVSHDLRAPLRHINSFGAILAEEYARQLPVEARQILDRIRKASAQMGQLIDDLLELSRVGRATLHHQKVNLSAKAAEIAAMLDETEPARDVEWVIASGLRASGDATLLRQLLENLLGNAWKYTARTPHGRIEFGRTTVNGEKVYFVRDNGAGFDMAYVDKLFRPFQRLHTDEQFEGTGIGLATVKRIIERHGGRAWATGDVDAGATFYFTLPNA</sequence>
<dbReference type="Pfam" id="PF13426">
    <property type="entry name" value="PAS_9"/>
    <property type="match status" value="1"/>
</dbReference>
<dbReference type="PROSITE" id="PS50109">
    <property type="entry name" value="HIS_KIN"/>
    <property type="match status" value="1"/>
</dbReference>
<comment type="catalytic activity">
    <reaction evidence="1">
        <text>ATP + protein L-histidine = ADP + protein N-phospho-L-histidine.</text>
        <dbReference type="EC" id="2.7.13.3"/>
    </reaction>
</comment>
<keyword evidence="5 10" id="KW-0418">Kinase</keyword>
<dbReference type="InterPro" id="IPR003661">
    <property type="entry name" value="HisK_dim/P_dom"/>
</dbReference>
<dbReference type="PANTHER" id="PTHR42878:SF15">
    <property type="entry name" value="BACTERIOPHYTOCHROME"/>
    <property type="match status" value="1"/>
</dbReference>
<dbReference type="InterPro" id="IPR013767">
    <property type="entry name" value="PAS_fold"/>
</dbReference>
<dbReference type="RefSeq" id="WP_282002686.1">
    <property type="nucleotide sequence ID" value="NZ_AP027151.1"/>
</dbReference>
<keyword evidence="3" id="KW-0597">Phosphoprotein</keyword>
<dbReference type="InterPro" id="IPR036890">
    <property type="entry name" value="HATPase_C_sf"/>
</dbReference>
<evidence type="ECO:0000313" key="10">
    <source>
        <dbReference type="EMBL" id="BDV42303.1"/>
    </source>
</evidence>
<evidence type="ECO:0000256" key="3">
    <source>
        <dbReference type="ARBA" id="ARBA00022553"/>
    </source>
</evidence>
<dbReference type="InterPro" id="IPR000700">
    <property type="entry name" value="PAS-assoc_C"/>
</dbReference>
<dbReference type="SUPFAM" id="SSF55874">
    <property type="entry name" value="ATPase domain of HSP90 chaperone/DNA topoisomerase II/histidine kinase"/>
    <property type="match status" value="1"/>
</dbReference>
<feature type="domain" description="Histidine kinase" evidence="7">
    <location>
        <begin position="534"/>
        <end position="747"/>
    </location>
</feature>
<dbReference type="InterPro" id="IPR050351">
    <property type="entry name" value="BphY/WalK/GraS-like"/>
</dbReference>
<evidence type="ECO:0000259" key="7">
    <source>
        <dbReference type="PROSITE" id="PS50109"/>
    </source>
</evidence>
<keyword evidence="6" id="KW-0472">Membrane</keyword>
<dbReference type="PRINTS" id="PR00344">
    <property type="entry name" value="BCTRLSENSOR"/>
</dbReference>
<dbReference type="PROSITE" id="PS50112">
    <property type="entry name" value="PAS"/>
    <property type="match status" value="2"/>
</dbReference>
<dbReference type="SUPFAM" id="SSF47384">
    <property type="entry name" value="Homodimeric domain of signal transducing histidine kinase"/>
    <property type="match status" value="1"/>
</dbReference>
<dbReference type="InterPro" id="IPR004358">
    <property type="entry name" value="Sig_transdc_His_kin-like_C"/>
</dbReference>
<dbReference type="Pfam" id="PF08447">
    <property type="entry name" value="PAS_3"/>
    <property type="match status" value="2"/>
</dbReference>
<evidence type="ECO:0000256" key="2">
    <source>
        <dbReference type="ARBA" id="ARBA00012438"/>
    </source>
</evidence>
<dbReference type="InterPro" id="IPR005467">
    <property type="entry name" value="His_kinase_dom"/>
</dbReference>
<evidence type="ECO:0000259" key="9">
    <source>
        <dbReference type="PROSITE" id="PS50113"/>
    </source>
</evidence>
<dbReference type="Pfam" id="PF00512">
    <property type="entry name" value="HisKA"/>
    <property type="match status" value="1"/>
</dbReference>
<feature type="domain" description="PAS" evidence="8">
    <location>
        <begin position="127"/>
        <end position="197"/>
    </location>
</feature>
<dbReference type="CDD" id="cd00082">
    <property type="entry name" value="HisKA"/>
    <property type="match status" value="1"/>
</dbReference>
<dbReference type="SMART" id="SM00388">
    <property type="entry name" value="HisKA"/>
    <property type="match status" value="1"/>
</dbReference>
<evidence type="ECO:0000256" key="4">
    <source>
        <dbReference type="ARBA" id="ARBA00022679"/>
    </source>
</evidence>
<evidence type="ECO:0000313" key="11">
    <source>
        <dbReference type="Proteomes" id="UP001317705"/>
    </source>
</evidence>
<name>A0ABM8EIT8_9BACT</name>
<dbReference type="PROSITE" id="PS50113">
    <property type="entry name" value="PAC"/>
    <property type="match status" value="2"/>
</dbReference>
<dbReference type="Pfam" id="PF02518">
    <property type="entry name" value="HATPase_c"/>
    <property type="match status" value="1"/>
</dbReference>
<dbReference type="InterPro" id="IPR000014">
    <property type="entry name" value="PAS"/>
</dbReference>
<dbReference type="Pfam" id="PF00989">
    <property type="entry name" value="PAS"/>
    <property type="match status" value="1"/>
</dbReference>
<accession>A0ABM8EIT8</accession>
<dbReference type="Proteomes" id="UP001317705">
    <property type="component" value="Chromosome"/>
</dbReference>
<feature type="domain" description="PAC" evidence="9">
    <location>
        <begin position="324"/>
        <end position="377"/>
    </location>
</feature>
<dbReference type="CDD" id="cd00130">
    <property type="entry name" value="PAS"/>
    <property type="match status" value="3"/>
</dbReference>
<dbReference type="SMART" id="SM00091">
    <property type="entry name" value="PAS"/>
    <property type="match status" value="3"/>
</dbReference>
<dbReference type="Gene3D" id="1.10.287.130">
    <property type="match status" value="1"/>
</dbReference>
<dbReference type="EC" id="2.7.13.3" evidence="2"/>
<dbReference type="InterPro" id="IPR001610">
    <property type="entry name" value="PAC"/>
</dbReference>
<dbReference type="Gene3D" id="3.30.565.10">
    <property type="entry name" value="Histidine kinase-like ATPase, C-terminal domain"/>
    <property type="match status" value="1"/>
</dbReference>
<dbReference type="SUPFAM" id="SSF55785">
    <property type="entry name" value="PYP-like sensor domain (PAS domain)"/>
    <property type="match status" value="4"/>
</dbReference>
<dbReference type="InterPro" id="IPR013655">
    <property type="entry name" value="PAS_fold_3"/>
</dbReference>
<dbReference type="EMBL" id="AP027151">
    <property type="protein sequence ID" value="BDV42303.1"/>
    <property type="molecule type" value="Genomic_DNA"/>
</dbReference>